<dbReference type="PANTHER" id="PTHR12558:SF47">
    <property type="entry name" value="LIPOPOLYSACCHARIDE ASSEMBLY PROTEIN B"/>
    <property type="match status" value="1"/>
</dbReference>
<dbReference type="SUPFAM" id="SSF48452">
    <property type="entry name" value="TPR-like"/>
    <property type="match status" value="1"/>
</dbReference>
<dbReference type="Gene3D" id="1.25.40.10">
    <property type="entry name" value="Tetratricopeptide repeat domain"/>
    <property type="match status" value="3"/>
</dbReference>
<dbReference type="Pfam" id="PF13181">
    <property type="entry name" value="TPR_8"/>
    <property type="match status" value="1"/>
</dbReference>
<dbReference type="Proteomes" id="UP000326994">
    <property type="component" value="Unassembled WGS sequence"/>
</dbReference>
<reference evidence="2 3" key="1">
    <citation type="submission" date="2019-08" db="EMBL/GenBank/DDBJ databases">
        <title>Ulvibacter marinistellae sp. nov., isolated from a starfish, Patiria pectinifera.</title>
        <authorList>
            <person name="Kawano K."/>
            <person name="Ushijima N."/>
            <person name="Kihara M."/>
            <person name="Itoh H."/>
        </authorList>
    </citation>
    <scope>NUCLEOTIDE SEQUENCE [LARGE SCALE GENOMIC DNA]</scope>
    <source>
        <strain evidence="2 3">KK4</strain>
    </source>
</reference>
<dbReference type="PANTHER" id="PTHR12558">
    <property type="entry name" value="CELL DIVISION CYCLE 16,23,27"/>
    <property type="match status" value="1"/>
</dbReference>
<comment type="caution">
    <text evidence="2">The sequence shown here is derived from an EMBL/GenBank/DDBJ whole genome shotgun (WGS) entry which is preliminary data.</text>
</comment>
<protein>
    <recommendedName>
        <fullName evidence="4">Tetratricopeptide repeat protein</fullName>
    </recommendedName>
</protein>
<feature type="repeat" description="TPR" evidence="1">
    <location>
        <begin position="270"/>
        <end position="303"/>
    </location>
</feature>
<dbReference type="OrthoDB" id="1416278at2"/>
<gene>
    <name evidence="2" type="ORF">ULMS_11170</name>
</gene>
<dbReference type="Pfam" id="PF13432">
    <property type="entry name" value="TPR_16"/>
    <property type="match status" value="1"/>
</dbReference>
<accession>A0A5J4FZI8</accession>
<keyword evidence="1" id="KW-0802">TPR repeat</keyword>
<evidence type="ECO:0008006" key="4">
    <source>
        <dbReference type="Google" id="ProtNLM"/>
    </source>
</evidence>
<evidence type="ECO:0000313" key="3">
    <source>
        <dbReference type="Proteomes" id="UP000326994"/>
    </source>
</evidence>
<dbReference type="EMBL" id="BKCF01000001">
    <property type="protein sequence ID" value="GEQ85609.1"/>
    <property type="molecule type" value="Genomic_DNA"/>
</dbReference>
<dbReference type="InterPro" id="IPR019734">
    <property type="entry name" value="TPR_rpt"/>
</dbReference>
<dbReference type="RefSeq" id="WP_151893516.1">
    <property type="nucleotide sequence ID" value="NZ_BKCF01000001.1"/>
</dbReference>
<dbReference type="InterPro" id="IPR011990">
    <property type="entry name" value="TPR-like_helical_dom_sf"/>
</dbReference>
<proteinExistence type="predicted"/>
<dbReference type="AlphaFoldDB" id="A0A5J4FZI8"/>
<name>A0A5J4FZI8_9FLAO</name>
<sequence length="316" mass="36255">MKFLVFLILPFTLLSQTSFETAVAYYNAENFRSAKPLFETYLKEHPSDKKTREYLGDIAGYAKDWDTAIYFYESLVEEDDTSANYHFKYGGAMGMKALSINRLRAAMYISDIKEAFETAATLDPKHVETRWALVEFYIQLPGIIGGSEKKAIKYANQLKEISPVDGYLANGYIAEYSDRPKDAERLYKRAIEIGGSPHTYEKLANHYEKNKQPKEAIDTAKASLKLHKRNGLNYQIGKISAQYNLDPQLGIDCLQNYIKAYNIKDGVPKDWAYFRLAQIYKNQGKKQTALVWIEKALKNRPDFKEALEEKQSIEAL</sequence>
<dbReference type="SMART" id="SM00028">
    <property type="entry name" value="TPR"/>
    <property type="match status" value="4"/>
</dbReference>
<dbReference type="PROSITE" id="PS50005">
    <property type="entry name" value="TPR"/>
    <property type="match status" value="1"/>
</dbReference>
<organism evidence="2 3">
    <name type="scientific">Patiriisocius marinistellae</name>
    <dbReference type="NCBI Taxonomy" id="2494560"/>
    <lineage>
        <taxon>Bacteria</taxon>
        <taxon>Pseudomonadati</taxon>
        <taxon>Bacteroidota</taxon>
        <taxon>Flavobacteriia</taxon>
        <taxon>Flavobacteriales</taxon>
        <taxon>Flavobacteriaceae</taxon>
        <taxon>Patiriisocius</taxon>
    </lineage>
</organism>
<keyword evidence="3" id="KW-1185">Reference proteome</keyword>
<evidence type="ECO:0000313" key="2">
    <source>
        <dbReference type="EMBL" id="GEQ85609.1"/>
    </source>
</evidence>
<evidence type="ECO:0000256" key="1">
    <source>
        <dbReference type="PROSITE-ProRule" id="PRU00339"/>
    </source>
</evidence>